<evidence type="ECO:0000313" key="2">
    <source>
        <dbReference type="Proteomes" id="UP001162501"/>
    </source>
</evidence>
<proteinExistence type="predicted"/>
<dbReference type="Proteomes" id="UP001162501">
    <property type="component" value="Chromosome 20"/>
</dbReference>
<accession>A0ACB0EHM0</accession>
<evidence type="ECO:0000313" key="1">
    <source>
        <dbReference type="EMBL" id="CAI9699666.1"/>
    </source>
</evidence>
<dbReference type="EMBL" id="OX596104">
    <property type="protein sequence ID" value="CAI9699666.1"/>
    <property type="molecule type" value="Genomic_DNA"/>
</dbReference>
<gene>
    <name evidence="1" type="ORF">MRATA1EN3_LOCUS10879</name>
</gene>
<name>A0ACB0EHM0_RANTA</name>
<organism evidence="1 2">
    <name type="scientific">Rangifer tarandus platyrhynchus</name>
    <name type="common">Svalbard reindeer</name>
    <dbReference type="NCBI Taxonomy" id="3082113"/>
    <lineage>
        <taxon>Eukaryota</taxon>
        <taxon>Metazoa</taxon>
        <taxon>Chordata</taxon>
        <taxon>Craniata</taxon>
        <taxon>Vertebrata</taxon>
        <taxon>Euteleostomi</taxon>
        <taxon>Mammalia</taxon>
        <taxon>Eutheria</taxon>
        <taxon>Laurasiatheria</taxon>
        <taxon>Artiodactyla</taxon>
        <taxon>Ruminantia</taxon>
        <taxon>Pecora</taxon>
        <taxon>Cervidae</taxon>
        <taxon>Odocoileinae</taxon>
        <taxon>Rangifer</taxon>
    </lineage>
</organism>
<reference evidence="1" key="1">
    <citation type="submission" date="2023-05" db="EMBL/GenBank/DDBJ databases">
        <authorList>
            <consortium name="ELIXIR-Norway"/>
        </authorList>
    </citation>
    <scope>NUCLEOTIDE SEQUENCE</scope>
</reference>
<protein>
    <submittedName>
        <fullName evidence="1">Uncharacterized protein</fullName>
    </submittedName>
</protein>
<sequence length="254" mass="26823">MDLDPPWVCGGSSDSGPTPTCGVPTESTAAKARPSSATEILAVRSDVPQERTLHSWQQGPCGREERLQLAFTALFLELMCGFSPTSACAPPTGLWSQCRPRAWPGWSPSGALGRQGQHVCPDVCASAALLHVCGCAVFLCEHAGSWLPHSRPHSSFPAAYSCSLRRSLSKPRSASPRLHQQTVSEAGACRAVAQTICASLTLSCLPQPGCCTLLQAPKRPSVPAHLPTSGRASQMWEPLLPSVPHPGMQASSLP</sequence>